<dbReference type="InterPro" id="IPR036619">
    <property type="entry name" value="NinB_sf"/>
</dbReference>
<evidence type="ECO:0000313" key="1">
    <source>
        <dbReference type="EMBL" id="QJA97746.1"/>
    </source>
</evidence>
<dbReference type="Gene3D" id="1.10.3790.10">
    <property type="entry name" value="NinB"/>
    <property type="match status" value="1"/>
</dbReference>
<reference evidence="1" key="1">
    <citation type="submission" date="2020-03" db="EMBL/GenBank/DDBJ databases">
        <title>The deep terrestrial virosphere.</title>
        <authorList>
            <person name="Holmfeldt K."/>
            <person name="Nilsson E."/>
            <person name="Simone D."/>
            <person name="Lopez-Fernandez M."/>
            <person name="Wu X."/>
            <person name="de Brujin I."/>
            <person name="Lundin D."/>
            <person name="Andersson A."/>
            <person name="Bertilsson S."/>
            <person name="Dopson M."/>
        </authorList>
    </citation>
    <scope>NUCLEOTIDE SEQUENCE</scope>
    <source>
        <strain evidence="1">MM415B05981</strain>
    </source>
</reference>
<dbReference type="EMBL" id="MT143521">
    <property type="protein sequence ID" value="QJA97746.1"/>
    <property type="molecule type" value="Genomic_DNA"/>
</dbReference>
<protein>
    <submittedName>
        <fullName evidence="1">Uncharacterized protein</fullName>
    </submittedName>
</protein>
<name>A0A6M3LQY4_9ZZZZ</name>
<proteinExistence type="predicted"/>
<organism evidence="1">
    <name type="scientific">viral metagenome</name>
    <dbReference type="NCBI Taxonomy" id="1070528"/>
    <lineage>
        <taxon>unclassified sequences</taxon>
        <taxon>metagenomes</taxon>
        <taxon>organismal metagenomes</taxon>
    </lineage>
</organism>
<gene>
    <name evidence="1" type="ORF">MM415B05981_0006</name>
</gene>
<dbReference type="AlphaFoldDB" id="A0A6M3LQY4"/>
<sequence length="144" mass="16726">MKQVVPIFEGDVVNKKLKLFDHEKQAISRWVSTFKDGTKLDIIIRKHKSKRSNEQNRYYFGVVLPILADYFGHDNTEDMHEDMKLKFNPILSKIEPGKKIGGTTTKLSTVDFFSAETSYVERICRWAAIEFSIYIPPPKKAEKE</sequence>
<accession>A0A6M3LQY4</accession>